<dbReference type="AlphaFoldDB" id="A0A2P5FS06"/>
<organism evidence="1 2">
    <name type="scientific">Trema orientale</name>
    <name type="common">Charcoal tree</name>
    <name type="synonym">Celtis orientalis</name>
    <dbReference type="NCBI Taxonomy" id="63057"/>
    <lineage>
        <taxon>Eukaryota</taxon>
        <taxon>Viridiplantae</taxon>
        <taxon>Streptophyta</taxon>
        <taxon>Embryophyta</taxon>
        <taxon>Tracheophyta</taxon>
        <taxon>Spermatophyta</taxon>
        <taxon>Magnoliopsida</taxon>
        <taxon>eudicotyledons</taxon>
        <taxon>Gunneridae</taxon>
        <taxon>Pentapetalae</taxon>
        <taxon>rosids</taxon>
        <taxon>fabids</taxon>
        <taxon>Rosales</taxon>
        <taxon>Cannabaceae</taxon>
        <taxon>Trema</taxon>
    </lineage>
</organism>
<accession>A0A2P5FS06</accession>
<name>A0A2P5FS06_TREOI</name>
<dbReference type="InParanoid" id="A0A2P5FS06"/>
<evidence type="ECO:0000313" key="2">
    <source>
        <dbReference type="Proteomes" id="UP000237000"/>
    </source>
</evidence>
<gene>
    <name evidence="1" type="ORF">TorRG33x02_036260</name>
</gene>
<keyword evidence="2" id="KW-1185">Reference proteome</keyword>
<dbReference type="EMBL" id="JXTC01000012">
    <property type="protein sequence ID" value="POO00552.1"/>
    <property type="molecule type" value="Genomic_DNA"/>
</dbReference>
<sequence length="49" mass="5749">MLVFLLDRRPFRLQLSLSLSRLHSPLELLSKGLEQSTHFGVLERVVIRF</sequence>
<evidence type="ECO:0000313" key="1">
    <source>
        <dbReference type="EMBL" id="POO00552.1"/>
    </source>
</evidence>
<dbReference type="Proteomes" id="UP000237000">
    <property type="component" value="Unassembled WGS sequence"/>
</dbReference>
<comment type="caution">
    <text evidence="1">The sequence shown here is derived from an EMBL/GenBank/DDBJ whole genome shotgun (WGS) entry which is preliminary data.</text>
</comment>
<protein>
    <submittedName>
        <fullName evidence="1">Uncharacterized protein</fullName>
    </submittedName>
</protein>
<reference evidence="2" key="1">
    <citation type="submission" date="2016-06" db="EMBL/GenBank/DDBJ databases">
        <title>Parallel loss of symbiosis genes in relatives of nitrogen-fixing non-legume Parasponia.</title>
        <authorList>
            <person name="Van Velzen R."/>
            <person name="Holmer R."/>
            <person name="Bu F."/>
            <person name="Rutten L."/>
            <person name="Van Zeijl A."/>
            <person name="Liu W."/>
            <person name="Santuari L."/>
            <person name="Cao Q."/>
            <person name="Sharma T."/>
            <person name="Shen D."/>
            <person name="Roswanjaya Y."/>
            <person name="Wardhani T."/>
            <person name="Kalhor M.S."/>
            <person name="Jansen J."/>
            <person name="Van den Hoogen J."/>
            <person name="Gungor B."/>
            <person name="Hartog M."/>
            <person name="Hontelez J."/>
            <person name="Verver J."/>
            <person name="Yang W.-C."/>
            <person name="Schijlen E."/>
            <person name="Repin R."/>
            <person name="Schilthuizen M."/>
            <person name="Schranz E."/>
            <person name="Heidstra R."/>
            <person name="Miyata K."/>
            <person name="Fedorova E."/>
            <person name="Kohlen W."/>
            <person name="Bisseling T."/>
            <person name="Smit S."/>
            <person name="Geurts R."/>
        </authorList>
    </citation>
    <scope>NUCLEOTIDE SEQUENCE [LARGE SCALE GENOMIC DNA]</scope>
    <source>
        <strain evidence="2">cv. RG33-2</strain>
    </source>
</reference>
<proteinExistence type="predicted"/>